<feature type="domain" description="Glycine zipper" evidence="2">
    <location>
        <begin position="33"/>
        <end position="75"/>
    </location>
</feature>
<dbReference type="Pfam" id="PF13488">
    <property type="entry name" value="Gly-zipper_Omp"/>
    <property type="match status" value="1"/>
</dbReference>
<reference evidence="3 4" key="1">
    <citation type="journal article" date="2016" name="Nat. Commun.">
        <title>Thousands of microbial genomes shed light on interconnected biogeochemical processes in an aquifer system.</title>
        <authorList>
            <person name="Anantharaman K."/>
            <person name="Brown C.T."/>
            <person name="Hug L.A."/>
            <person name="Sharon I."/>
            <person name="Castelle C.J."/>
            <person name="Probst A.J."/>
            <person name="Thomas B.C."/>
            <person name="Singh A."/>
            <person name="Wilkins M.J."/>
            <person name="Karaoz U."/>
            <person name="Brodie E.L."/>
            <person name="Williams K.H."/>
            <person name="Hubbard S.S."/>
            <person name="Banfield J.F."/>
        </authorList>
    </citation>
    <scope>NUCLEOTIDE SEQUENCE [LARGE SCALE GENOMIC DNA]</scope>
</reference>
<feature type="signal peptide" evidence="1">
    <location>
        <begin position="1"/>
        <end position="21"/>
    </location>
</feature>
<sequence>MKKFWYFFVFAAILATISMGAKNGCTAFEKTAGGAVLGTMLGAGIGAATGNWGLGAAIGGGVGALGGAAVAAMTDSRGNELTEEEVREARLQALEMEGQYDSNLYALRIDRDANDQIRVVPYLKPQKTKKLELTN</sequence>
<gene>
    <name evidence="3" type="ORF">A3E32_02385</name>
</gene>
<keyword evidence="1" id="KW-0732">Signal</keyword>
<dbReference type="InterPro" id="IPR039567">
    <property type="entry name" value="Gly-zipper"/>
</dbReference>
<dbReference type="AlphaFoldDB" id="A0A1G2TNB5"/>
<dbReference type="Proteomes" id="UP000178530">
    <property type="component" value="Unassembled WGS sequence"/>
</dbReference>
<name>A0A1G2TNB5_9BACT</name>
<evidence type="ECO:0000313" key="3">
    <source>
        <dbReference type="EMBL" id="OHA98810.1"/>
    </source>
</evidence>
<organism evidence="3 4">
    <name type="scientific">Candidatus Zambryskibacteria bacterium RIFCSPHIGHO2_12_FULL_38_37</name>
    <dbReference type="NCBI Taxonomy" id="1802751"/>
    <lineage>
        <taxon>Bacteria</taxon>
        <taxon>Candidatus Zambryskiibacteriota</taxon>
    </lineage>
</organism>
<protein>
    <recommendedName>
        <fullName evidence="2">Glycine zipper domain-containing protein</fullName>
    </recommendedName>
</protein>
<comment type="caution">
    <text evidence="3">The sequence shown here is derived from an EMBL/GenBank/DDBJ whole genome shotgun (WGS) entry which is preliminary data.</text>
</comment>
<feature type="chain" id="PRO_5009584580" description="Glycine zipper domain-containing protein" evidence="1">
    <location>
        <begin position="22"/>
        <end position="135"/>
    </location>
</feature>
<proteinExistence type="predicted"/>
<evidence type="ECO:0000256" key="1">
    <source>
        <dbReference type="SAM" id="SignalP"/>
    </source>
</evidence>
<evidence type="ECO:0000313" key="4">
    <source>
        <dbReference type="Proteomes" id="UP000178530"/>
    </source>
</evidence>
<evidence type="ECO:0000259" key="2">
    <source>
        <dbReference type="Pfam" id="PF13488"/>
    </source>
</evidence>
<dbReference type="EMBL" id="MHVU01000019">
    <property type="protein sequence ID" value="OHA98810.1"/>
    <property type="molecule type" value="Genomic_DNA"/>
</dbReference>
<accession>A0A1G2TNB5</accession>